<reference evidence="3" key="1">
    <citation type="submission" date="2023-03" db="EMBL/GenBank/DDBJ databases">
        <title>Actinoallomurus iriomotensis NBRC 103681.</title>
        <authorList>
            <person name="Ichikawa N."/>
            <person name="Sato H."/>
            <person name="Tonouchi N."/>
        </authorList>
    </citation>
    <scope>NUCLEOTIDE SEQUENCE</scope>
    <source>
        <strain evidence="3">NBRC 103681</strain>
    </source>
</reference>
<organism evidence="3 4">
    <name type="scientific">Actinoallomurus iriomotensis</name>
    <dbReference type="NCBI Taxonomy" id="478107"/>
    <lineage>
        <taxon>Bacteria</taxon>
        <taxon>Bacillati</taxon>
        <taxon>Actinomycetota</taxon>
        <taxon>Actinomycetes</taxon>
        <taxon>Streptosporangiales</taxon>
        <taxon>Thermomonosporaceae</taxon>
        <taxon>Actinoallomurus</taxon>
    </lineage>
</organism>
<dbReference type="Gene3D" id="3.40.50.1000">
    <property type="entry name" value="HAD superfamily/HAD-like"/>
    <property type="match status" value="1"/>
</dbReference>
<dbReference type="InterPro" id="IPR023198">
    <property type="entry name" value="PGP-like_dom2"/>
</dbReference>
<protein>
    <submittedName>
        <fullName evidence="3">Haloacid dehalogenase</fullName>
    </submittedName>
</protein>
<dbReference type="EMBL" id="BSTJ01000020">
    <property type="protein sequence ID" value="GLY81501.1"/>
    <property type="molecule type" value="Genomic_DNA"/>
</dbReference>
<dbReference type="PANTHER" id="PTHR43316">
    <property type="entry name" value="HYDROLASE, HALOACID DELAHOGENASE-RELATED"/>
    <property type="match status" value="1"/>
</dbReference>
<dbReference type="SUPFAM" id="SSF56784">
    <property type="entry name" value="HAD-like"/>
    <property type="match status" value="1"/>
</dbReference>
<dbReference type="InterPro" id="IPR023214">
    <property type="entry name" value="HAD_sf"/>
</dbReference>
<dbReference type="PANTHER" id="PTHR43316:SF3">
    <property type="entry name" value="HALOACID DEHALOGENASE, TYPE II (AFU_ORTHOLOGUE AFUA_2G07750)-RELATED"/>
    <property type="match status" value="1"/>
</dbReference>
<dbReference type="Proteomes" id="UP001165135">
    <property type="component" value="Unassembled WGS sequence"/>
</dbReference>
<evidence type="ECO:0000256" key="2">
    <source>
        <dbReference type="ARBA" id="ARBA00022801"/>
    </source>
</evidence>
<dbReference type="Pfam" id="PF00702">
    <property type="entry name" value="Hydrolase"/>
    <property type="match status" value="1"/>
</dbReference>
<gene>
    <name evidence="3" type="ORF">Airi01_097680</name>
</gene>
<dbReference type="InterPro" id="IPR006439">
    <property type="entry name" value="HAD-SF_hydro_IA"/>
</dbReference>
<dbReference type="SFLD" id="SFLDG01129">
    <property type="entry name" value="C1.5:_HAD__Beta-PGM__Phosphata"/>
    <property type="match status" value="1"/>
</dbReference>
<evidence type="ECO:0000256" key="1">
    <source>
        <dbReference type="ARBA" id="ARBA00008106"/>
    </source>
</evidence>
<accession>A0A9W6VX68</accession>
<dbReference type="NCBIfam" id="TIGR01493">
    <property type="entry name" value="HAD-SF-IA-v2"/>
    <property type="match status" value="1"/>
</dbReference>
<dbReference type="InterPro" id="IPR036412">
    <property type="entry name" value="HAD-like_sf"/>
</dbReference>
<proteinExistence type="inferred from homology"/>
<evidence type="ECO:0000313" key="4">
    <source>
        <dbReference type="Proteomes" id="UP001165135"/>
    </source>
</evidence>
<dbReference type="AlphaFoldDB" id="A0A9W6VX68"/>
<sequence length="228" mass="24329">MLCVFDVNETLLDLAGLDDLFGSVTGHPDARREWFALMIHNALALTAAGAYRPFGEIAAACLPPIAERYGRTATADDQRELGLRMRRLPAHPDVPDALRRLREAGHRVVTLTNSVGDVAEDQLRNSGLRELVDAVYSADRAGRLKPAPEPYRLVLEDQSVAPSDAVLIAAHGWDITGAHHAGLRTAFVSRDGGTPLPADAAPTISGPDLGTVATHLIAQGQGRRPVTG</sequence>
<dbReference type="InterPro" id="IPR051540">
    <property type="entry name" value="S-2-haloacid_dehalogenase"/>
</dbReference>
<comment type="caution">
    <text evidence="3">The sequence shown here is derived from an EMBL/GenBank/DDBJ whole genome shotgun (WGS) entry which is preliminary data.</text>
</comment>
<dbReference type="GO" id="GO:0019120">
    <property type="term" value="F:hydrolase activity, acting on acid halide bonds, in C-halide compounds"/>
    <property type="evidence" value="ECO:0007669"/>
    <property type="project" value="InterPro"/>
</dbReference>
<dbReference type="NCBIfam" id="TIGR01428">
    <property type="entry name" value="HAD_type_II"/>
    <property type="match status" value="1"/>
</dbReference>
<evidence type="ECO:0000313" key="3">
    <source>
        <dbReference type="EMBL" id="GLY81501.1"/>
    </source>
</evidence>
<dbReference type="Gene3D" id="1.10.150.240">
    <property type="entry name" value="Putative phosphatase, domain 2"/>
    <property type="match status" value="1"/>
</dbReference>
<dbReference type="InterPro" id="IPR006328">
    <property type="entry name" value="2-HAD"/>
</dbReference>
<dbReference type="CDD" id="cd02588">
    <property type="entry name" value="HAD_L2-DEX"/>
    <property type="match status" value="1"/>
</dbReference>
<comment type="similarity">
    <text evidence="1">Belongs to the HAD-like hydrolase superfamily. S-2-haloalkanoic acid dehalogenase family.</text>
</comment>
<dbReference type="RefSeq" id="WP_285636039.1">
    <property type="nucleotide sequence ID" value="NZ_BSTJ01000020.1"/>
</dbReference>
<dbReference type="SFLD" id="SFLDS00003">
    <property type="entry name" value="Haloacid_Dehalogenase"/>
    <property type="match status" value="1"/>
</dbReference>
<name>A0A9W6VX68_9ACTN</name>
<dbReference type="PRINTS" id="PR00413">
    <property type="entry name" value="HADHALOGNASE"/>
</dbReference>
<keyword evidence="2" id="KW-0378">Hydrolase</keyword>